<dbReference type="GO" id="GO:0046872">
    <property type="term" value="F:metal ion binding"/>
    <property type="evidence" value="ECO:0007669"/>
    <property type="project" value="UniProtKB-KW"/>
</dbReference>
<proteinExistence type="predicted"/>
<reference evidence="6 7" key="1">
    <citation type="journal article" date="2020" name="Front. Microbiol.">
        <title>Single-cell genomics of novel Actinobacteria with the Wood-Ljungdahl pathway discovered in a serpentinizing system.</title>
        <authorList>
            <person name="Merino N."/>
            <person name="Kawai M."/>
            <person name="Boyd E.S."/>
            <person name="Colman D.R."/>
            <person name="McGlynn S.E."/>
            <person name="Nealson K.H."/>
            <person name="Kurokawa K."/>
            <person name="Hongoh Y."/>
        </authorList>
    </citation>
    <scope>NUCLEOTIDE SEQUENCE [LARGE SCALE GENOMIC DNA]</scope>
    <source>
        <strain evidence="6 7">S09_30</strain>
    </source>
</reference>
<dbReference type="InterPro" id="IPR006638">
    <property type="entry name" value="Elp3/MiaA/NifB-like_rSAM"/>
</dbReference>
<dbReference type="InterPro" id="IPR007197">
    <property type="entry name" value="rSAM"/>
</dbReference>
<keyword evidence="1" id="KW-0949">S-adenosyl-L-methionine</keyword>
<dbReference type="CDD" id="cd01335">
    <property type="entry name" value="Radical_SAM"/>
    <property type="match status" value="1"/>
</dbReference>
<evidence type="ECO:0000313" key="7">
    <source>
        <dbReference type="Proteomes" id="UP000585609"/>
    </source>
</evidence>
<dbReference type="PROSITE" id="PS51918">
    <property type="entry name" value="RADICAL_SAM"/>
    <property type="match status" value="1"/>
</dbReference>
<keyword evidence="4" id="KW-0411">Iron-sulfur</keyword>
<dbReference type="RefSeq" id="WP_176236918.1">
    <property type="nucleotide sequence ID" value="NZ_BLRU01000066.1"/>
</dbReference>
<gene>
    <name evidence="6" type="ORF">HKBW3S09_01185</name>
</gene>
<dbReference type="SMART" id="SM00729">
    <property type="entry name" value="Elp3"/>
    <property type="match status" value="1"/>
</dbReference>
<evidence type="ECO:0000259" key="5">
    <source>
        <dbReference type="PROSITE" id="PS51918"/>
    </source>
</evidence>
<dbReference type="SUPFAM" id="SSF102114">
    <property type="entry name" value="Radical SAM enzymes"/>
    <property type="match status" value="1"/>
</dbReference>
<dbReference type="InterPro" id="IPR013785">
    <property type="entry name" value="Aldolase_TIM"/>
</dbReference>
<dbReference type="AlphaFoldDB" id="A0A6V8NW95"/>
<evidence type="ECO:0000313" key="6">
    <source>
        <dbReference type="EMBL" id="GFP23720.1"/>
    </source>
</evidence>
<evidence type="ECO:0000256" key="4">
    <source>
        <dbReference type="ARBA" id="ARBA00023014"/>
    </source>
</evidence>
<dbReference type="SFLD" id="SFLDS00029">
    <property type="entry name" value="Radical_SAM"/>
    <property type="match status" value="1"/>
</dbReference>
<evidence type="ECO:0000256" key="3">
    <source>
        <dbReference type="ARBA" id="ARBA00023004"/>
    </source>
</evidence>
<dbReference type="EMBL" id="BLRW01000176">
    <property type="protein sequence ID" value="GFP23720.1"/>
    <property type="molecule type" value="Genomic_DNA"/>
</dbReference>
<sequence length="256" mass="29768">MDIIYNKIHDLSHYNPLVQTVIFTLSNSSTFVKNPLYSYLYSKQMKMLMERHENIPLKVIIENTNACNSDCTFCVHSKMSRKKGFMSFPLFKKIVDDCANLEVKEVAIYRLGEPLLDPQFSKEIAYAKKAGIEIVSTNTNASLLDEENATKILDSGLDVIYVSLDATSKNIYEGIRRGLNYDVVERNIKRFIELRNARGQKPRIILNFCVTQENRNQVKDFMRKWKSCVEQIWVSHIHDWSGRIEMKNRFFSIFSG</sequence>
<dbReference type="GO" id="GO:0051536">
    <property type="term" value="F:iron-sulfur cluster binding"/>
    <property type="evidence" value="ECO:0007669"/>
    <property type="project" value="UniProtKB-KW"/>
</dbReference>
<name>A0A6V8NW95_9ACTN</name>
<evidence type="ECO:0000256" key="2">
    <source>
        <dbReference type="ARBA" id="ARBA00022723"/>
    </source>
</evidence>
<protein>
    <recommendedName>
        <fullName evidence="5">Radical SAM core domain-containing protein</fullName>
    </recommendedName>
</protein>
<keyword evidence="2" id="KW-0479">Metal-binding</keyword>
<dbReference type="Gene3D" id="3.20.20.70">
    <property type="entry name" value="Aldolase class I"/>
    <property type="match status" value="1"/>
</dbReference>
<accession>A0A6V8NW95</accession>
<organism evidence="6 7">
    <name type="scientific">Candidatus Hakubella thermalkaliphila</name>
    <dbReference type="NCBI Taxonomy" id="2754717"/>
    <lineage>
        <taxon>Bacteria</taxon>
        <taxon>Bacillati</taxon>
        <taxon>Actinomycetota</taxon>
        <taxon>Actinomycetota incertae sedis</taxon>
        <taxon>Candidatus Hakubellales</taxon>
        <taxon>Candidatus Hakubellaceae</taxon>
        <taxon>Candidatus Hakubella</taxon>
    </lineage>
</organism>
<dbReference type="InterPro" id="IPR050377">
    <property type="entry name" value="Radical_SAM_PqqE_MftC-like"/>
</dbReference>
<dbReference type="Pfam" id="PF04055">
    <property type="entry name" value="Radical_SAM"/>
    <property type="match status" value="1"/>
</dbReference>
<dbReference type="PANTHER" id="PTHR11228">
    <property type="entry name" value="RADICAL SAM DOMAIN PROTEIN"/>
    <property type="match status" value="1"/>
</dbReference>
<dbReference type="GO" id="GO:0003824">
    <property type="term" value="F:catalytic activity"/>
    <property type="evidence" value="ECO:0007669"/>
    <property type="project" value="InterPro"/>
</dbReference>
<feature type="domain" description="Radical SAM core" evidence="5">
    <location>
        <begin position="53"/>
        <end position="256"/>
    </location>
</feature>
<evidence type="ECO:0000256" key="1">
    <source>
        <dbReference type="ARBA" id="ARBA00022691"/>
    </source>
</evidence>
<dbReference type="InterPro" id="IPR058240">
    <property type="entry name" value="rSAM_sf"/>
</dbReference>
<dbReference type="PANTHER" id="PTHR11228:SF34">
    <property type="entry name" value="TUNGSTEN-CONTAINING ALDEHYDE FERREDOXIN OXIDOREDUCTASE COFACTOR MODIFYING PROTEIN"/>
    <property type="match status" value="1"/>
</dbReference>
<comment type="caution">
    <text evidence="6">The sequence shown here is derived from an EMBL/GenBank/DDBJ whole genome shotgun (WGS) entry which is preliminary data.</text>
</comment>
<keyword evidence="3" id="KW-0408">Iron</keyword>
<dbReference type="SFLD" id="SFLDG01067">
    <property type="entry name" value="SPASM/twitch_domain_containing"/>
    <property type="match status" value="1"/>
</dbReference>
<dbReference type="Proteomes" id="UP000585609">
    <property type="component" value="Unassembled WGS sequence"/>
</dbReference>